<dbReference type="OrthoDB" id="1778552at2"/>
<keyword evidence="2" id="KW-1185">Reference proteome</keyword>
<dbReference type="Proteomes" id="UP000189857">
    <property type="component" value="Unassembled WGS sequence"/>
</dbReference>
<proteinExistence type="predicted"/>
<evidence type="ECO:0000313" key="2">
    <source>
        <dbReference type="Proteomes" id="UP000189857"/>
    </source>
</evidence>
<dbReference type="AlphaFoldDB" id="A0A1T4NND2"/>
<dbReference type="EMBL" id="FUXA01000009">
    <property type="protein sequence ID" value="SJZ80810.1"/>
    <property type="molecule type" value="Genomic_DNA"/>
</dbReference>
<sequence length="314" mass="35328">MSLKNDLNRILIENALRLNLKSFDSDEKRCIRRLIDTGASLSKNHTERGVFSGISDLYANGDSLYYDATSQLFKSVDRDKLITFGVNFGYNTFNISAKTLSDFAKTKSKFIPWIADMDVTTANELKYRSDTFGNLLKHYTAYGINAFILRFDEGIADEAYFNILSSVREYKYTNFILFLSNDVLSKDLINEMSSLSNLLTVLPFSSSNYINQLEMVESAGILNASAYKFSNDFSNEFKSLEIFEKISGNRCPVAIVETNSDLSPDDVRLFNSGISTLRENLTSPVFIINLNADIQAINKKIIGKEVGTHINVKA</sequence>
<accession>A0A1T4NND2</accession>
<protein>
    <submittedName>
        <fullName evidence="1">Uncharacterized protein</fullName>
    </submittedName>
</protein>
<reference evidence="1 2" key="1">
    <citation type="submission" date="2017-02" db="EMBL/GenBank/DDBJ databases">
        <authorList>
            <person name="Peterson S.W."/>
        </authorList>
    </citation>
    <scope>NUCLEOTIDE SEQUENCE [LARGE SCALE GENOMIC DNA]</scope>
    <source>
        <strain evidence="1 2">ATCC 17233</strain>
    </source>
</reference>
<dbReference type="RefSeq" id="WP_078787493.1">
    <property type="nucleotide sequence ID" value="NZ_FMTO01000008.1"/>
</dbReference>
<name>A0A1T4NND2_9FIRM</name>
<evidence type="ECO:0000313" key="1">
    <source>
        <dbReference type="EMBL" id="SJZ80810.1"/>
    </source>
</evidence>
<gene>
    <name evidence="1" type="ORF">SAMN02745110_01656</name>
</gene>
<organism evidence="1 2">
    <name type="scientific">Eubacterium ruminantium</name>
    <dbReference type="NCBI Taxonomy" id="42322"/>
    <lineage>
        <taxon>Bacteria</taxon>
        <taxon>Bacillati</taxon>
        <taxon>Bacillota</taxon>
        <taxon>Clostridia</taxon>
        <taxon>Eubacteriales</taxon>
        <taxon>Eubacteriaceae</taxon>
        <taxon>Eubacterium</taxon>
    </lineage>
</organism>